<evidence type="ECO:0000259" key="4">
    <source>
        <dbReference type="SMART" id="SM00382"/>
    </source>
</evidence>
<feature type="compositionally biased region" description="Basic and acidic residues" evidence="2">
    <location>
        <begin position="1"/>
        <end position="11"/>
    </location>
</feature>
<dbReference type="PANTHER" id="PTHR46411:SF3">
    <property type="entry name" value="AAA+ ATPASE DOMAIN-CONTAINING PROTEIN"/>
    <property type="match status" value="1"/>
</dbReference>
<keyword evidence="3" id="KW-1133">Transmembrane helix</keyword>
<keyword evidence="1" id="KW-0175">Coiled coil</keyword>
<protein>
    <recommendedName>
        <fullName evidence="4">AAA+ ATPase domain-containing protein</fullName>
    </recommendedName>
</protein>
<feature type="coiled-coil region" evidence="1">
    <location>
        <begin position="123"/>
        <end position="150"/>
    </location>
</feature>
<evidence type="ECO:0000256" key="3">
    <source>
        <dbReference type="SAM" id="Phobius"/>
    </source>
</evidence>
<organism evidence="5 6">
    <name type="scientific">Orbilia oligospora</name>
    <name type="common">Nematode-trapping fungus</name>
    <name type="synonym">Arthrobotrys oligospora</name>
    <dbReference type="NCBI Taxonomy" id="2813651"/>
    <lineage>
        <taxon>Eukaryota</taxon>
        <taxon>Fungi</taxon>
        <taxon>Dikarya</taxon>
        <taxon>Ascomycota</taxon>
        <taxon>Pezizomycotina</taxon>
        <taxon>Orbiliomycetes</taxon>
        <taxon>Orbiliales</taxon>
        <taxon>Orbiliaceae</taxon>
        <taxon>Orbilia</taxon>
    </lineage>
</organism>
<keyword evidence="3" id="KW-0812">Transmembrane</keyword>
<dbReference type="InterPro" id="IPR027417">
    <property type="entry name" value="P-loop_NTPase"/>
</dbReference>
<comment type="caution">
    <text evidence="5">The sequence shown here is derived from an EMBL/GenBank/DDBJ whole genome shotgun (WGS) entry which is preliminary data.</text>
</comment>
<evidence type="ECO:0000256" key="1">
    <source>
        <dbReference type="SAM" id="Coils"/>
    </source>
</evidence>
<evidence type="ECO:0000313" key="6">
    <source>
        <dbReference type="Proteomes" id="UP000480548"/>
    </source>
</evidence>
<dbReference type="GO" id="GO:0016887">
    <property type="term" value="F:ATP hydrolysis activity"/>
    <property type="evidence" value="ECO:0007669"/>
    <property type="project" value="InterPro"/>
</dbReference>
<dbReference type="InterPro" id="IPR003593">
    <property type="entry name" value="AAA+_ATPase"/>
</dbReference>
<dbReference type="Proteomes" id="UP000480548">
    <property type="component" value="Unassembled WGS sequence"/>
</dbReference>
<feature type="transmembrane region" description="Helical" evidence="3">
    <location>
        <begin position="667"/>
        <end position="685"/>
    </location>
</feature>
<proteinExistence type="predicted"/>
<name>A0A7C8NT99_ORBOL</name>
<dbReference type="EMBL" id="WIQZ01000028">
    <property type="protein sequence ID" value="KAF3136667.1"/>
    <property type="molecule type" value="Genomic_DNA"/>
</dbReference>
<reference evidence="5 6" key="1">
    <citation type="submission" date="2019-06" db="EMBL/GenBank/DDBJ databases">
        <authorList>
            <person name="Palmer J.M."/>
        </authorList>
    </citation>
    <scope>NUCLEOTIDE SEQUENCE [LARGE SCALE GENOMIC DNA]</scope>
    <source>
        <strain evidence="5 6">TWF703</strain>
    </source>
</reference>
<dbReference type="SUPFAM" id="SSF52540">
    <property type="entry name" value="P-loop containing nucleoside triphosphate hydrolases"/>
    <property type="match status" value="1"/>
</dbReference>
<dbReference type="PANTHER" id="PTHR46411">
    <property type="entry name" value="FAMILY ATPASE, PUTATIVE-RELATED"/>
    <property type="match status" value="1"/>
</dbReference>
<feature type="region of interest" description="Disordered" evidence="2">
    <location>
        <begin position="1"/>
        <end position="28"/>
    </location>
</feature>
<dbReference type="Pfam" id="PF22942">
    <property type="entry name" value="DUF7025"/>
    <property type="match status" value="1"/>
</dbReference>
<evidence type="ECO:0000313" key="5">
    <source>
        <dbReference type="EMBL" id="KAF3136667.1"/>
    </source>
</evidence>
<dbReference type="Pfam" id="PF00004">
    <property type="entry name" value="AAA"/>
    <property type="match status" value="1"/>
</dbReference>
<accession>A0A7C8NT99</accession>
<dbReference type="CDD" id="cd19481">
    <property type="entry name" value="RecA-like_protease"/>
    <property type="match status" value="1"/>
</dbReference>
<dbReference type="SMART" id="SM00382">
    <property type="entry name" value="AAA"/>
    <property type="match status" value="1"/>
</dbReference>
<keyword evidence="3" id="KW-0472">Membrane</keyword>
<dbReference type="InterPro" id="IPR003959">
    <property type="entry name" value="ATPase_AAA_core"/>
</dbReference>
<feature type="domain" description="AAA+ ATPase" evidence="4">
    <location>
        <begin position="452"/>
        <end position="579"/>
    </location>
</feature>
<evidence type="ECO:0000256" key="2">
    <source>
        <dbReference type="SAM" id="MobiDB-lite"/>
    </source>
</evidence>
<gene>
    <name evidence="5" type="ORF">TWF703_005381</name>
</gene>
<sequence>MSRIKSEKVLENENGPKGLENTQQDMGEIIPEKPRVAVKRVDKYFDKQSMKFKYSHTAPAKNLGRMFARYIIVVFKTFTAQGVPDGDEIVIRGDALREALNSNTEDTSIPKIEKTSPLTADQLEHFYHKIPDLRKELRDLENSKDGLEGQELDNVAEKIFQLDAGIQFITEYFSEAIHKKVGLREQGTITFELLWTLFRPGILAYKKNLLGEGCLHRVQRCRYVKTKPPWYYIEASFISFDGEDYGYTHEYDFRIPQFPGQRSISSLPLYPFEFHVDREEEEKRLIERAERAFVLNDCAMHMCLYEYKGHALCRAPEKPKSDSEIFMYLGFDDDEIKEMKFNSRGRVIIDPKGFQEFTPTKSIMPEIAIPIARGLFTTEQKLLYSPVLYGFSFGDRIWGAFSVLRLKEVQWKPEIIESLSIPPINKDFLRSVIQANATKQDKFDDIVQDKGKSLIGLFTGPPGVGKTLTAEVMAEIAERPLYMLSSGELGDNATTVQKALDSALDLGSRWNAVVLLDEADVFLAKRDNQNLNRNAITSVFLRKLEYYQGILLLTTNRLASIDEAFKSRIHIVLEYPHLDTAARREIWNTFFNRAPETVDINHGERVRLSKLRLNGRQIKNIVKLAQGYAAEKKQDITADTVQRALQFSGFALGEVGGTHQIISVTRFFLILIALPCLIYIIALYFNSLSPTALISVTDWIWGI</sequence>
<dbReference type="AlphaFoldDB" id="A0A7C8NT99"/>
<dbReference type="InterPro" id="IPR054289">
    <property type="entry name" value="DUF7025"/>
</dbReference>
<dbReference type="GO" id="GO:0005524">
    <property type="term" value="F:ATP binding"/>
    <property type="evidence" value="ECO:0007669"/>
    <property type="project" value="InterPro"/>
</dbReference>
<dbReference type="Gene3D" id="3.40.50.300">
    <property type="entry name" value="P-loop containing nucleotide triphosphate hydrolases"/>
    <property type="match status" value="1"/>
</dbReference>